<protein>
    <submittedName>
        <fullName evidence="1">Uncharacterized protein</fullName>
    </submittedName>
</protein>
<dbReference type="AlphaFoldDB" id="A0A4U9IQ41"/>
<organism evidence="1 2">
    <name type="scientific">Leclercia adecarboxylata</name>
    <dbReference type="NCBI Taxonomy" id="83655"/>
    <lineage>
        <taxon>Bacteria</taxon>
        <taxon>Pseudomonadati</taxon>
        <taxon>Pseudomonadota</taxon>
        <taxon>Gammaproteobacteria</taxon>
        <taxon>Enterobacterales</taxon>
        <taxon>Enterobacteriaceae</taxon>
        <taxon>Leclercia</taxon>
    </lineage>
</organism>
<evidence type="ECO:0000313" key="1">
    <source>
        <dbReference type="EMBL" id="VTP79370.1"/>
    </source>
</evidence>
<name>A0A4U9IQ41_9ENTR</name>
<sequence>MNKGIHHAVRHLARRQGVGVNRIQHRKDRLHVLVHKGLLVAGGFAGNHRTFVGLGAGGGQGQHRTHRDGTFDVAAASLQDVPRVDTFIVVRRCGDKFGAVEH</sequence>
<dbReference type="Proteomes" id="UP000310719">
    <property type="component" value="Chromosome"/>
</dbReference>
<proteinExistence type="predicted"/>
<evidence type="ECO:0000313" key="2">
    <source>
        <dbReference type="Proteomes" id="UP000310719"/>
    </source>
</evidence>
<dbReference type="EMBL" id="LR590464">
    <property type="protein sequence ID" value="VTP79370.1"/>
    <property type="molecule type" value="Genomic_DNA"/>
</dbReference>
<gene>
    <name evidence="1" type="ORF">NCTC13032_06325</name>
</gene>
<accession>A0A4U9IQ41</accession>
<reference evidence="1 2" key="1">
    <citation type="submission" date="2019-05" db="EMBL/GenBank/DDBJ databases">
        <authorList>
            <consortium name="Pathogen Informatics"/>
        </authorList>
    </citation>
    <scope>NUCLEOTIDE SEQUENCE [LARGE SCALE GENOMIC DNA]</scope>
    <source>
        <strain evidence="1 2">NCTC13032</strain>
    </source>
</reference>